<dbReference type="GO" id="GO:0044178">
    <property type="term" value="C:host cell Golgi membrane"/>
    <property type="evidence" value="ECO:0007669"/>
    <property type="project" value="UniProtKB-SubCell"/>
</dbReference>
<dbReference type="GO" id="GO:0020002">
    <property type="term" value="C:host cell plasma membrane"/>
    <property type="evidence" value="ECO:0007669"/>
    <property type="project" value="UniProtKB-SubCell"/>
</dbReference>
<evidence type="ECO:0000256" key="3">
    <source>
        <dbReference type="ARBA" id="ARBA00022580"/>
    </source>
</evidence>
<keyword evidence="10 11" id="KW-0449">Lipoprotein</keyword>
<evidence type="ECO:0000256" key="12">
    <source>
        <dbReference type="SAM" id="MobiDB-lite"/>
    </source>
</evidence>
<dbReference type="RefSeq" id="YP_010084677.1">
    <property type="nucleotide sequence ID" value="NC_055142.1"/>
</dbReference>
<protein>
    <recommendedName>
        <fullName evidence="11">Cytoplasmic envelopment protein 3</fullName>
    </recommendedName>
</protein>
<dbReference type="GO" id="GO:0019033">
    <property type="term" value="C:viral tegument"/>
    <property type="evidence" value="ECO:0007669"/>
    <property type="project" value="UniProtKB-SubCell"/>
</dbReference>
<gene>
    <name evidence="13" type="primary">BBLF1</name>
</gene>
<dbReference type="KEGG" id="vg:65099674"/>
<comment type="similarity">
    <text evidence="11">Belongs to the herpesviridae cytoplasmic envelopment protein 3 family.</text>
</comment>
<evidence type="ECO:0000256" key="1">
    <source>
        <dbReference type="ARBA" id="ARBA00022511"/>
    </source>
</evidence>
<dbReference type="HAMAP" id="MF_04042">
    <property type="entry name" value="HSV_CEP3_gammahv"/>
    <property type="match status" value="1"/>
</dbReference>
<dbReference type="Proteomes" id="UP000147540">
    <property type="component" value="Segment"/>
</dbReference>
<dbReference type="GO" id="GO:0046760">
    <property type="term" value="P:viral budding from Golgi membrane"/>
    <property type="evidence" value="ECO:0007669"/>
    <property type="project" value="UniProtKB-UniRule"/>
</dbReference>
<keyword evidence="5 11" id="KW-1040">Host Golgi apparatus</keyword>
<keyword evidence="4 11" id="KW-0519">Myristate</keyword>
<accession>A0A0S0DIH4</accession>
<proteinExistence type="inferred from homology"/>
<dbReference type="GeneID" id="65099674"/>
<evidence type="ECO:0000313" key="13">
    <source>
        <dbReference type="EMBL" id="ALF03248.1"/>
    </source>
</evidence>
<keyword evidence="9 11" id="KW-0564">Palmitate</keyword>
<keyword evidence="1 11" id="KW-1032">Host cell membrane</keyword>
<keyword evidence="2 11" id="KW-0597">Phosphoprotein</keyword>
<keyword evidence="14" id="KW-1185">Reference proteome</keyword>
<evidence type="ECO:0000256" key="8">
    <source>
        <dbReference type="ARBA" id="ARBA00023136"/>
    </source>
</evidence>
<feature type="lipid moiety-binding region" description="N-myristoyl glycine; by host" evidence="11">
    <location>
        <position position="2"/>
    </location>
</feature>
<sequence>MGALWSLCRRRVNSIANVDGGMINLYDDYEAFNMETSMLMAAEEGRAGGETNEGLEGDESEEDELPFLSNKRSN</sequence>
<reference evidence="13 14" key="1">
    <citation type="journal article" date="2015" name="Virology">
        <title>The genomic sequence of lymphocryptovirus from cynomolgus macaque.</title>
        <authorList>
            <person name="Kamperschroer C."/>
            <person name="Gosink M.M."/>
            <person name="Kumpf S.W."/>
            <person name="O'Donnell L.M."/>
            <person name="Tartaro K.R."/>
        </authorList>
    </citation>
    <scope>NUCLEOTIDE SEQUENCE [LARGE SCALE GENOMIC DNA]</scope>
    <source>
        <strain evidence="13">Pfe-lcl-E3</strain>
    </source>
</reference>
<keyword evidence="8 11" id="KW-0472">Membrane</keyword>
<dbReference type="EMBL" id="KP676001">
    <property type="protein sequence ID" value="ALF03248.1"/>
    <property type="molecule type" value="Genomic_DNA"/>
</dbReference>
<evidence type="ECO:0000256" key="6">
    <source>
        <dbReference type="ARBA" id="ARBA00022844"/>
    </source>
</evidence>
<dbReference type="InterPro" id="IPR024360">
    <property type="entry name" value="Herpesvirus_CEP3"/>
</dbReference>
<evidence type="ECO:0000256" key="4">
    <source>
        <dbReference type="ARBA" id="ARBA00022707"/>
    </source>
</evidence>
<keyword evidence="7 11" id="KW-1043">Host membrane</keyword>
<comment type="subunit">
    <text evidence="11">Interacts with BGLF2; this interaction is essential for the proper localization of each protein to the assembly complex and thus for the production of infectious virus.</text>
</comment>
<comment type="PTM">
    <text evidence="11">Myristoylation and palmitoylation (probably on one or more of the nearby cysteines at the N-terminus) enable membrane-binding and Golgi apparatus-specific targeting and are essential for efficient packaging.</text>
</comment>
<comment type="PTM">
    <text evidence="11">Phosphorylated. Phosphorylation does not seem to be required for recycling to the host Golgi apparatus. Packaging is selective for underphosphorylated forms.</text>
</comment>
<evidence type="ECO:0000256" key="7">
    <source>
        <dbReference type="ARBA" id="ARBA00022870"/>
    </source>
</evidence>
<keyword evidence="3 11" id="KW-0920">Virion tegument</keyword>
<evidence type="ECO:0000256" key="5">
    <source>
        <dbReference type="ARBA" id="ARBA00022812"/>
    </source>
</evidence>
<comment type="subcellular location">
    <subcellularLocation>
        <location evidence="11">Virion tegument</location>
    </subcellularLocation>
    <subcellularLocation>
        <location evidence="11">Virion membrane</location>
        <topology evidence="11">Lipid-anchor</topology>
    </subcellularLocation>
    <subcellularLocation>
        <location evidence="11">Host cell membrane</location>
        <topology evidence="11">Lipid-anchor</topology>
        <orientation evidence="11">Cytoplasmic side</orientation>
    </subcellularLocation>
    <subcellularLocation>
        <location evidence="11">Host Golgi apparatus membrane</location>
        <topology evidence="11">Lipid-anchor</topology>
        <orientation evidence="11">Cytoplasmic side</orientation>
    </subcellularLocation>
    <text evidence="11">Virion membrane-associated tegument protein. Associates with host membrane lipids rafts. During virion morphogenesis, this protein probably accumulates in the endosomes and trans-Golgi where secondary envelopment occurs. It is probably transported to the cell surface from where it is endocytosed and directed to the trans-Golgi network (TGN).</text>
</comment>
<comment type="function">
    <text evidence="11">Plays an important role in the cytoplasmic envelopment of tegument proteins and capsids during the assembly and egress processes. Participates also in viral entry at the fusion step probably by regulating the core fusion machinery.</text>
</comment>
<dbReference type="Pfam" id="PF10813">
    <property type="entry name" value="Herpesvir_UL11"/>
    <property type="match status" value="1"/>
</dbReference>
<organism evidence="13 14">
    <name type="scientific">macacine gammaherpesvirus 10</name>
    <dbReference type="NCBI Taxonomy" id="2560569"/>
    <lineage>
        <taxon>Viruses</taxon>
        <taxon>Duplodnaviria</taxon>
        <taxon>Heunggongvirae</taxon>
        <taxon>Peploviricota</taxon>
        <taxon>Herviviricetes</taxon>
        <taxon>Herpesvirales</taxon>
        <taxon>Orthoherpesviridae</taxon>
        <taxon>Gammaherpesvirinae</taxon>
        <taxon>Lymphocryptovirus</taxon>
        <taxon>Lymphocryptovirus macacinegamma10</taxon>
    </lineage>
</organism>
<evidence type="ECO:0000313" key="14">
    <source>
        <dbReference type="Proteomes" id="UP000147540"/>
    </source>
</evidence>
<evidence type="ECO:0000256" key="10">
    <source>
        <dbReference type="ARBA" id="ARBA00023288"/>
    </source>
</evidence>
<feature type="region of interest" description="Disordered" evidence="12">
    <location>
        <begin position="42"/>
        <end position="74"/>
    </location>
</feature>
<evidence type="ECO:0000256" key="2">
    <source>
        <dbReference type="ARBA" id="ARBA00022553"/>
    </source>
</evidence>
<evidence type="ECO:0000256" key="9">
    <source>
        <dbReference type="ARBA" id="ARBA00023139"/>
    </source>
</evidence>
<dbReference type="GO" id="GO:0055036">
    <property type="term" value="C:virion membrane"/>
    <property type="evidence" value="ECO:0007669"/>
    <property type="project" value="UniProtKB-SubCell"/>
</dbReference>
<feature type="initiator methionine" description="Removed; by host" evidence="11">
    <location>
        <position position="1"/>
    </location>
</feature>
<name>A0A0S0DIH4_9GAMA</name>
<evidence type="ECO:0000256" key="11">
    <source>
        <dbReference type="HAMAP-Rule" id="MF_04042"/>
    </source>
</evidence>
<feature type="compositionally biased region" description="Acidic residues" evidence="12">
    <location>
        <begin position="53"/>
        <end position="65"/>
    </location>
</feature>
<keyword evidence="6 11" id="KW-0946">Virion</keyword>